<dbReference type="InterPro" id="IPR047928">
    <property type="entry name" value="Perm_prefix_1"/>
</dbReference>
<feature type="domain" description="MacB-like periplasmic core" evidence="9">
    <location>
        <begin position="485"/>
        <end position="690"/>
    </location>
</feature>
<keyword evidence="3 7" id="KW-0812">Transmembrane</keyword>
<evidence type="ECO:0000259" key="8">
    <source>
        <dbReference type="Pfam" id="PF02687"/>
    </source>
</evidence>
<feature type="transmembrane region" description="Helical" evidence="7">
    <location>
        <begin position="743"/>
        <end position="766"/>
    </location>
</feature>
<gene>
    <name evidence="10" type="ORF">HDF16_006251</name>
</gene>
<evidence type="ECO:0000256" key="5">
    <source>
        <dbReference type="ARBA" id="ARBA00023136"/>
    </source>
</evidence>
<feature type="transmembrane region" description="Helical" evidence="7">
    <location>
        <begin position="382"/>
        <end position="409"/>
    </location>
</feature>
<feature type="transmembrane region" description="Helical" evidence="7">
    <location>
        <begin position="483"/>
        <end position="505"/>
    </location>
</feature>
<feature type="transmembrane region" description="Helical" evidence="7">
    <location>
        <begin position="84"/>
        <end position="106"/>
    </location>
</feature>
<dbReference type="InterPro" id="IPR003838">
    <property type="entry name" value="ABC3_permease_C"/>
</dbReference>
<proteinExistence type="inferred from homology"/>
<dbReference type="PANTHER" id="PTHR30572">
    <property type="entry name" value="MEMBRANE COMPONENT OF TRANSPORTER-RELATED"/>
    <property type="match status" value="1"/>
</dbReference>
<dbReference type="NCBIfam" id="TIGR03434">
    <property type="entry name" value="ADOP"/>
    <property type="match status" value="1"/>
</dbReference>
<dbReference type="GO" id="GO:0005886">
    <property type="term" value="C:plasma membrane"/>
    <property type="evidence" value="ECO:0007669"/>
    <property type="project" value="UniProtKB-SubCell"/>
</dbReference>
<keyword evidence="4 7" id="KW-1133">Transmembrane helix</keyword>
<accession>A0A7W7ZKC6</accession>
<dbReference type="Proteomes" id="UP000540989">
    <property type="component" value="Unassembled WGS sequence"/>
</dbReference>
<feature type="transmembrane region" description="Helical" evidence="7">
    <location>
        <begin position="338"/>
        <end position="361"/>
    </location>
</feature>
<organism evidence="10 11">
    <name type="scientific">Granulicella aggregans</name>
    <dbReference type="NCBI Taxonomy" id="474949"/>
    <lineage>
        <taxon>Bacteria</taxon>
        <taxon>Pseudomonadati</taxon>
        <taxon>Acidobacteriota</taxon>
        <taxon>Terriglobia</taxon>
        <taxon>Terriglobales</taxon>
        <taxon>Acidobacteriaceae</taxon>
        <taxon>Granulicella</taxon>
    </lineage>
</organism>
<reference evidence="10 11" key="1">
    <citation type="submission" date="2020-08" db="EMBL/GenBank/DDBJ databases">
        <title>Genomic Encyclopedia of Type Strains, Phase IV (KMG-V): Genome sequencing to study the core and pangenomes of soil and plant-associated prokaryotes.</title>
        <authorList>
            <person name="Whitman W."/>
        </authorList>
    </citation>
    <scope>NUCLEOTIDE SEQUENCE [LARGE SCALE GENOMIC DNA]</scope>
    <source>
        <strain evidence="10 11">M8UP14</strain>
    </source>
</reference>
<dbReference type="EMBL" id="JACHIP010000049">
    <property type="protein sequence ID" value="MBB5061515.1"/>
    <property type="molecule type" value="Genomic_DNA"/>
</dbReference>
<comment type="caution">
    <text evidence="10">The sequence shown here is derived from an EMBL/GenBank/DDBJ whole genome shotgun (WGS) entry which is preliminary data.</text>
</comment>
<keyword evidence="5 7" id="KW-0472">Membrane</keyword>
<evidence type="ECO:0000259" key="9">
    <source>
        <dbReference type="Pfam" id="PF12704"/>
    </source>
</evidence>
<evidence type="ECO:0000256" key="7">
    <source>
        <dbReference type="SAM" id="Phobius"/>
    </source>
</evidence>
<dbReference type="GO" id="GO:0022857">
    <property type="term" value="F:transmembrane transporter activity"/>
    <property type="evidence" value="ECO:0007669"/>
    <property type="project" value="TreeGrafter"/>
</dbReference>
<feature type="transmembrane region" description="Helical" evidence="7">
    <location>
        <begin position="832"/>
        <end position="852"/>
    </location>
</feature>
<name>A0A7W7ZKC6_9BACT</name>
<evidence type="ECO:0000256" key="1">
    <source>
        <dbReference type="ARBA" id="ARBA00004651"/>
    </source>
</evidence>
<comment type="similarity">
    <text evidence="6">Belongs to the ABC-4 integral membrane protein family.</text>
</comment>
<dbReference type="Pfam" id="PF02687">
    <property type="entry name" value="FtsX"/>
    <property type="match status" value="2"/>
</dbReference>
<dbReference type="InterPro" id="IPR025857">
    <property type="entry name" value="MacB_PCD"/>
</dbReference>
<dbReference type="PANTHER" id="PTHR30572:SF4">
    <property type="entry name" value="ABC TRANSPORTER PERMEASE YTRF"/>
    <property type="match status" value="1"/>
</dbReference>
<comment type="subcellular location">
    <subcellularLocation>
        <location evidence="1">Cell membrane</location>
        <topology evidence="1">Multi-pass membrane protein</topology>
    </subcellularLocation>
</comment>
<sequence>MKTLFGRSALSKEIEDELNSHIEMRIADSVAAGLDPDVARRDALLRFGNPTSIRERTAAIDTVLLVETVAADCRFSIRQLRRSFGFTTAAILALALGVGASLAVFMCVDAVLIKPLPYVHPNRLVDVTESSSLLLRDLTSYPNYLDWKRLNSAFISLSAWTPTSYTAKTALATAQVSGTRVSDDFFRTLGVSPQLGRDFYQGEDSPEATPSVLLSADAWREWFAGRGDAIGSQIILSDKAYTVIGVLPEDFYFAPRGLAQFWTPVGSLNKADRRRNYHNWFCVALLREKTPIDSARANLTAIAASLSKLYPDSNAGKTVRVVSLADATFGSVTSIVTFLFGFVLLLLFIAGANVTSLIIVKSRGRSQEIAIRGALGASRARLLIQFVTEGVLLAGAGVSSGLVLAILAVRSMKAFIPEETLFEMPYLRGVHLSFHALTFALVVFLCLVAVFSAAPMARLRSSRLQADLSVGTRTIRDPGWRRLISALVVLELAMAVVLLVNAGLLGKSLYRLLRVPLGFSPQNLSTLTILSPTKTYGTPVLQAALEKSITETIKQLPGVIGVGVGHLPVSDNRPETLIRVLDAPFHGEHNEVGYRVTSPDFFRTIDATLLKGRFFSESDDSNKPPIAIINMALAEKYFTGQNPIGKRIGNADLSVVREIVGVVANVREGSLDEDIWPALYVPFNQAPVTGYSLIVRSSRTDKTLLPLLVAAIHRLDADISTYDLVSMNEEIDRSESSYLHRSAAWFMSSLALLAMILSLIGLYGLVTYSVSQRTWEISIRMALGAQRKAIFELFLKEFIWLITIGLALGVACSLAISMSMRSLLFGITASDPSTILVVAAVVTMATLTATLVPATRAAFMNPVEALRGE</sequence>
<dbReference type="InterPro" id="IPR050250">
    <property type="entry name" value="Macrolide_Exporter_MacB"/>
</dbReference>
<keyword evidence="2" id="KW-1003">Cell membrane</keyword>
<evidence type="ECO:0000256" key="4">
    <source>
        <dbReference type="ARBA" id="ARBA00022989"/>
    </source>
</evidence>
<dbReference type="Pfam" id="PF12704">
    <property type="entry name" value="MacB_PCD"/>
    <property type="match status" value="2"/>
</dbReference>
<evidence type="ECO:0000313" key="11">
    <source>
        <dbReference type="Proteomes" id="UP000540989"/>
    </source>
</evidence>
<feature type="domain" description="ABC3 transporter permease C-terminal" evidence="8">
    <location>
        <begin position="749"/>
        <end position="862"/>
    </location>
</feature>
<evidence type="ECO:0000313" key="10">
    <source>
        <dbReference type="EMBL" id="MBB5061515.1"/>
    </source>
</evidence>
<feature type="transmembrane region" description="Helical" evidence="7">
    <location>
        <begin position="798"/>
        <end position="820"/>
    </location>
</feature>
<evidence type="ECO:0000256" key="3">
    <source>
        <dbReference type="ARBA" id="ARBA00022692"/>
    </source>
</evidence>
<feature type="transmembrane region" description="Helical" evidence="7">
    <location>
        <begin position="429"/>
        <end position="454"/>
    </location>
</feature>
<evidence type="ECO:0000256" key="6">
    <source>
        <dbReference type="ARBA" id="ARBA00038076"/>
    </source>
</evidence>
<dbReference type="AlphaFoldDB" id="A0A7W7ZKC6"/>
<evidence type="ECO:0000256" key="2">
    <source>
        <dbReference type="ARBA" id="ARBA00022475"/>
    </source>
</evidence>
<feature type="domain" description="MacB-like periplasmic core" evidence="9">
    <location>
        <begin position="88"/>
        <end position="301"/>
    </location>
</feature>
<dbReference type="InterPro" id="IPR017800">
    <property type="entry name" value="ADOP"/>
</dbReference>
<protein>
    <submittedName>
        <fullName evidence="10">Putative permease</fullName>
    </submittedName>
</protein>
<feature type="domain" description="ABC3 transporter permease C-terminal" evidence="8">
    <location>
        <begin position="341"/>
        <end position="461"/>
    </location>
</feature>
<dbReference type="NCBIfam" id="NF038403">
    <property type="entry name" value="perm_prefix_1"/>
    <property type="match status" value="1"/>
</dbReference>
<keyword evidence="11" id="KW-1185">Reference proteome</keyword>